<gene>
    <name evidence="1" type="ORF">HNP37_003346</name>
</gene>
<comment type="caution">
    <text evidence="1">The sequence shown here is derived from an EMBL/GenBank/DDBJ whole genome shotgun (WGS) entry which is preliminary data.</text>
</comment>
<evidence type="ECO:0000313" key="1">
    <source>
        <dbReference type="EMBL" id="MBB4803271.1"/>
    </source>
</evidence>
<protein>
    <submittedName>
        <fullName evidence="1">Fe2+ transport system protein FeoA</fullName>
    </submittedName>
</protein>
<dbReference type="EMBL" id="JACHLD010000005">
    <property type="protein sequence ID" value="MBB4803271.1"/>
    <property type="molecule type" value="Genomic_DNA"/>
</dbReference>
<evidence type="ECO:0000313" key="2">
    <source>
        <dbReference type="Proteomes" id="UP000561681"/>
    </source>
</evidence>
<sequence>MYFSYKNIIFILLLSKINNIILTMKITIISHDNWGYNHNIVTALEKRGHIVNHIDFNTFKYKYPNFSYRIYNFFLKLLFKKNIKNIHFGKEINNRLEALGQIQDVILTIKGDFIDPQKILDFKKYTKKSIAFFNDNIYRCPKIIRVLPYFDEVYSFEKEDCEKYNLKFITNFIYKESKLDLSKSYKYDIFNISSKDNRFRTISKIAEKLINLGITSRIIVYDRKNKTKNPNIEFISEYIQINEVNEFINDTKFLLDIHRQKQNGLTFRVFESLGLQKKLITTNPNIVHYDFYNPNNILVINEENVHFDSDFFSSPYEPIPEDIYVKYTIQNWIETVFDLHNNS</sequence>
<accession>A0A7W7IZ54</accession>
<dbReference type="Proteomes" id="UP000561681">
    <property type="component" value="Unassembled WGS sequence"/>
</dbReference>
<name>A0A7W7IZ54_9FLAO</name>
<organism evidence="1 2">
    <name type="scientific">Flavobacterium nitrogenifigens</name>
    <dbReference type="NCBI Taxonomy" id="1617283"/>
    <lineage>
        <taxon>Bacteria</taxon>
        <taxon>Pseudomonadati</taxon>
        <taxon>Bacteroidota</taxon>
        <taxon>Flavobacteriia</taxon>
        <taxon>Flavobacteriales</taxon>
        <taxon>Flavobacteriaceae</taxon>
        <taxon>Flavobacterium</taxon>
    </lineage>
</organism>
<dbReference type="AlphaFoldDB" id="A0A7W7IZ54"/>
<dbReference type="RefSeq" id="WP_184164514.1">
    <property type="nucleotide sequence ID" value="NZ_JACHLD010000005.1"/>
</dbReference>
<proteinExistence type="predicted"/>
<keyword evidence="2" id="KW-1185">Reference proteome</keyword>
<reference evidence="1 2" key="1">
    <citation type="submission" date="2020-08" db="EMBL/GenBank/DDBJ databases">
        <title>Functional genomics of gut bacteria from endangered species of beetles.</title>
        <authorList>
            <person name="Carlos-Shanley C."/>
        </authorList>
    </citation>
    <scope>NUCLEOTIDE SEQUENCE [LARGE SCALE GENOMIC DNA]</scope>
    <source>
        <strain evidence="1 2">S00142</strain>
    </source>
</reference>